<feature type="coiled-coil region" evidence="1">
    <location>
        <begin position="9"/>
        <end position="57"/>
    </location>
</feature>
<dbReference type="Proteomes" id="UP000886886">
    <property type="component" value="Unassembled WGS sequence"/>
</dbReference>
<comment type="caution">
    <text evidence="2">The sequence shown here is derived from an EMBL/GenBank/DDBJ whole genome shotgun (WGS) entry which is preliminary data.</text>
</comment>
<evidence type="ECO:0000313" key="3">
    <source>
        <dbReference type="Proteomes" id="UP000886886"/>
    </source>
</evidence>
<protein>
    <submittedName>
        <fullName evidence="2">Uncharacterized protein</fullName>
    </submittedName>
</protein>
<evidence type="ECO:0000313" key="2">
    <source>
        <dbReference type="EMBL" id="HIQ97691.1"/>
    </source>
</evidence>
<keyword evidence="1" id="KW-0175">Coiled coil</keyword>
<reference evidence="2" key="1">
    <citation type="submission" date="2020-10" db="EMBL/GenBank/DDBJ databases">
        <authorList>
            <person name="Gilroy R."/>
        </authorList>
    </citation>
    <scope>NUCLEOTIDE SEQUENCE</scope>
    <source>
        <strain evidence="2">ChiSjej3B21-11622</strain>
    </source>
</reference>
<proteinExistence type="predicted"/>
<evidence type="ECO:0000256" key="1">
    <source>
        <dbReference type="SAM" id="Coils"/>
    </source>
</evidence>
<organism evidence="2 3">
    <name type="scientific">Candidatus Limivivens merdigallinarum</name>
    <dbReference type="NCBI Taxonomy" id="2840859"/>
    <lineage>
        <taxon>Bacteria</taxon>
        <taxon>Bacillati</taxon>
        <taxon>Bacillota</taxon>
        <taxon>Clostridia</taxon>
        <taxon>Lachnospirales</taxon>
        <taxon>Lachnospiraceae</taxon>
        <taxon>Lachnospiraceae incertae sedis</taxon>
        <taxon>Candidatus Limivivens</taxon>
    </lineage>
</organism>
<name>A0A9D0ZXG9_9FIRM</name>
<gene>
    <name evidence="2" type="ORF">IAB26_14170</name>
</gene>
<accession>A0A9D0ZXG9</accession>
<reference evidence="2" key="2">
    <citation type="journal article" date="2021" name="PeerJ">
        <title>Extensive microbial diversity within the chicken gut microbiome revealed by metagenomics and culture.</title>
        <authorList>
            <person name="Gilroy R."/>
            <person name="Ravi A."/>
            <person name="Getino M."/>
            <person name="Pursley I."/>
            <person name="Horton D.L."/>
            <person name="Alikhan N.F."/>
            <person name="Baker D."/>
            <person name="Gharbi K."/>
            <person name="Hall N."/>
            <person name="Watson M."/>
            <person name="Adriaenssens E.M."/>
            <person name="Foster-Nyarko E."/>
            <person name="Jarju S."/>
            <person name="Secka A."/>
            <person name="Antonio M."/>
            <person name="Oren A."/>
            <person name="Chaudhuri R.R."/>
            <person name="La Ragione R."/>
            <person name="Hildebrand F."/>
            <person name="Pallen M.J."/>
        </authorList>
    </citation>
    <scope>NUCLEOTIDE SEQUENCE</scope>
    <source>
        <strain evidence="2">ChiSjej3B21-11622</strain>
    </source>
</reference>
<dbReference type="AlphaFoldDB" id="A0A9D0ZXG9"/>
<dbReference type="EMBL" id="DVFT01000208">
    <property type="protein sequence ID" value="HIQ97691.1"/>
    <property type="molecule type" value="Genomic_DNA"/>
</dbReference>
<sequence length="158" mass="19464">MGVIWEKKLKQITKELQDSKRMLNQERTKREEEAREHQELEIRAWETERRLRQYQERERRIRDMFKYEYWKRISPLYSMELTDLRKSVRPDTLFYSQEEKSWGVAVCYCYQCREVLEAQYFSSELEALRYMAIKQILGISPEFDTCMECYQNHMKACA</sequence>